<evidence type="ECO:0000256" key="2">
    <source>
        <dbReference type="ARBA" id="ARBA00022679"/>
    </source>
</evidence>
<evidence type="ECO:0000259" key="4">
    <source>
        <dbReference type="Pfam" id="PF00294"/>
    </source>
</evidence>
<comment type="similarity">
    <text evidence="1">Belongs to the carbohydrate kinase PfkB family.</text>
</comment>
<dbReference type="GO" id="GO:0016301">
    <property type="term" value="F:kinase activity"/>
    <property type="evidence" value="ECO:0007669"/>
    <property type="project" value="UniProtKB-KW"/>
</dbReference>
<feature type="domain" description="Carbohydrate kinase PfkB" evidence="4">
    <location>
        <begin position="1"/>
        <end position="312"/>
    </location>
</feature>
<evidence type="ECO:0000256" key="3">
    <source>
        <dbReference type="ARBA" id="ARBA00022777"/>
    </source>
</evidence>
<proteinExistence type="inferred from homology"/>
<dbReference type="PANTHER" id="PTHR43320">
    <property type="entry name" value="SUGAR KINASE"/>
    <property type="match status" value="1"/>
</dbReference>
<comment type="caution">
    <text evidence="5">The sequence shown here is derived from an EMBL/GenBank/DDBJ whole genome shotgun (WGS) entry which is preliminary data.</text>
</comment>
<sequence length="344" mass="38021">MNKVITFGEVMLRLSSPDYSRLSQTETLQISVGGGEANVAISLANYGIDVEFITRLPKNDLGDLCLKNLKKNNVNVQNVIWGGDRLGTYYHEKGAVSRGGKVIYDRNNSAFSSIEPGMINWDQIFEGVSWFHWTGISAGISESAAKVCLEAITSANKKRITVSVDINYRANLWKYGKAPINVMPELVDGCDIIIGNEMDAEKILGIPSKSLPNKKKLVPEDYSQVFKSMMSKYPRCKKIISTIRGSINANYNTLTGVLHNGDDFIKASNNYNITHIVDRIGGGDSFMGGLIYGLITWPEDDQKALDFALAASFLKHTICGDYNQVSINEIEKVLNGNKTGYLIR</sequence>
<keyword evidence="6" id="KW-1185">Reference proteome</keyword>
<name>A0ABX1WZ20_9BACT</name>
<dbReference type="InterPro" id="IPR052700">
    <property type="entry name" value="Carb_kinase_PfkB-like"/>
</dbReference>
<accession>A0ABX1WZ20</accession>
<keyword evidence="3 5" id="KW-0418">Kinase</keyword>
<dbReference type="Proteomes" id="UP000732105">
    <property type="component" value="Unassembled WGS sequence"/>
</dbReference>
<protein>
    <submittedName>
        <fullName evidence="5">Sugar kinase</fullName>
    </submittedName>
</protein>
<dbReference type="CDD" id="cd01166">
    <property type="entry name" value="KdgK"/>
    <property type="match status" value="1"/>
</dbReference>
<gene>
    <name evidence="5" type="ORF">ELS83_16020</name>
</gene>
<keyword evidence="2" id="KW-0808">Transferase</keyword>
<dbReference type="RefSeq" id="WP_216616628.1">
    <property type="nucleotide sequence ID" value="NZ_RZNH01000031.1"/>
</dbReference>
<dbReference type="InterPro" id="IPR011611">
    <property type="entry name" value="PfkB_dom"/>
</dbReference>
<dbReference type="EMBL" id="RZNH01000031">
    <property type="protein sequence ID" value="NOU61314.1"/>
    <property type="molecule type" value="Genomic_DNA"/>
</dbReference>
<dbReference type="PANTHER" id="PTHR43320:SF2">
    <property type="entry name" value="2-DEHYDRO-3-DEOXYGLUCONOKINASE_2-DEHYDRO-3-DEOXYGALACTONOKINASE"/>
    <property type="match status" value="1"/>
</dbReference>
<reference evidence="5 6" key="1">
    <citation type="submission" date="2018-12" db="EMBL/GenBank/DDBJ databases">
        <title>Marinifilum JC070 sp. nov., a marine bacterium isolated from Yongle Blue Hole in the South China Sea.</title>
        <authorList>
            <person name="Fu T."/>
        </authorList>
    </citation>
    <scope>NUCLEOTIDE SEQUENCE [LARGE SCALE GENOMIC DNA]</scope>
    <source>
        <strain evidence="5 6">JC070</strain>
    </source>
</reference>
<organism evidence="5 6">
    <name type="scientific">Marinifilum caeruleilacunae</name>
    <dbReference type="NCBI Taxonomy" id="2499076"/>
    <lineage>
        <taxon>Bacteria</taxon>
        <taxon>Pseudomonadati</taxon>
        <taxon>Bacteroidota</taxon>
        <taxon>Bacteroidia</taxon>
        <taxon>Marinilabiliales</taxon>
        <taxon>Marinifilaceae</taxon>
    </lineage>
</organism>
<evidence type="ECO:0000313" key="6">
    <source>
        <dbReference type="Proteomes" id="UP000732105"/>
    </source>
</evidence>
<evidence type="ECO:0000313" key="5">
    <source>
        <dbReference type="EMBL" id="NOU61314.1"/>
    </source>
</evidence>
<evidence type="ECO:0000256" key="1">
    <source>
        <dbReference type="ARBA" id="ARBA00010688"/>
    </source>
</evidence>
<dbReference type="Pfam" id="PF00294">
    <property type="entry name" value="PfkB"/>
    <property type="match status" value="1"/>
</dbReference>